<dbReference type="PROSITE" id="PS50966">
    <property type="entry name" value="ZF_SWIM"/>
    <property type="match status" value="1"/>
</dbReference>
<reference evidence="4" key="1">
    <citation type="journal article" date="2019" name="Int. J. Syst. Evol. Microbiol.">
        <title>The Global Catalogue of Microorganisms (GCM) 10K type strain sequencing project: providing services to taxonomists for standard genome sequencing and annotation.</title>
        <authorList>
            <consortium name="The Broad Institute Genomics Platform"/>
            <consortium name="The Broad Institute Genome Sequencing Center for Infectious Disease"/>
            <person name="Wu L."/>
            <person name="Ma J."/>
        </authorList>
    </citation>
    <scope>NUCLEOTIDE SEQUENCE [LARGE SCALE GENOMIC DNA]</scope>
    <source>
        <strain evidence="4">JCM 17027</strain>
    </source>
</reference>
<proteinExistence type="predicted"/>
<organism evidence="3 4">
    <name type="scientific">Streptomyces marokkonensis</name>
    <dbReference type="NCBI Taxonomy" id="324855"/>
    <lineage>
        <taxon>Bacteria</taxon>
        <taxon>Bacillati</taxon>
        <taxon>Actinomycetota</taxon>
        <taxon>Actinomycetes</taxon>
        <taxon>Kitasatosporales</taxon>
        <taxon>Streptomycetaceae</taxon>
        <taxon>Streptomyces</taxon>
    </lineage>
</organism>
<keyword evidence="1" id="KW-0479">Metal-binding</keyword>
<keyword evidence="4" id="KW-1185">Reference proteome</keyword>
<comment type="caution">
    <text evidence="3">The sequence shown here is derived from an EMBL/GenBank/DDBJ whole genome shotgun (WGS) entry which is preliminary data.</text>
</comment>
<keyword evidence="1" id="KW-0863">Zinc-finger</keyword>
<evidence type="ECO:0000256" key="1">
    <source>
        <dbReference type="PROSITE-ProRule" id="PRU00325"/>
    </source>
</evidence>
<feature type="domain" description="SWIM-type" evidence="2">
    <location>
        <begin position="133"/>
        <end position="170"/>
    </location>
</feature>
<keyword evidence="1" id="KW-0862">Zinc</keyword>
<dbReference type="InterPro" id="IPR007527">
    <property type="entry name" value="Znf_SWIM"/>
</dbReference>
<evidence type="ECO:0000259" key="2">
    <source>
        <dbReference type="PROSITE" id="PS50966"/>
    </source>
</evidence>
<accession>A0ABP7QWM4</accession>
<evidence type="ECO:0000313" key="4">
    <source>
        <dbReference type="Proteomes" id="UP001500034"/>
    </source>
</evidence>
<dbReference type="EMBL" id="BAABCQ010000080">
    <property type="protein sequence ID" value="GAA3988942.1"/>
    <property type="molecule type" value="Genomic_DNA"/>
</dbReference>
<gene>
    <name evidence="3" type="ORF">GCM10022384_41060</name>
</gene>
<protein>
    <recommendedName>
        <fullName evidence="2">SWIM-type domain-containing protein</fullName>
    </recommendedName>
</protein>
<dbReference type="Pfam" id="PF04434">
    <property type="entry name" value="SWIM"/>
    <property type="match status" value="1"/>
</dbReference>
<dbReference type="Proteomes" id="UP001500034">
    <property type="component" value="Unassembled WGS sequence"/>
</dbReference>
<evidence type="ECO:0000313" key="3">
    <source>
        <dbReference type="EMBL" id="GAA3988942.1"/>
    </source>
</evidence>
<name>A0ABP7QWM4_9ACTN</name>
<sequence length="174" mass="18805">MRLTLTLSPDPARGFSGEGGVLEALADDETVQDAELVAVLLAWEPRIDVSALAAACGLTTARVRSALTRLATSGRVGYDTAEAAYFHRQLPYDSGLAERHNPRLRHARALLSAGAVTLDGAMGTVTAEDGHTHRVREDAGVLRCSCLWWARYRGGRGPCKHALAVRMARRERNS</sequence>